<evidence type="ECO:0000313" key="2">
    <source>
        <dbReference type="EMBL" id="QCC44837.1"/>
    </source>
</evidence>
<dbReference type="AlphaFoldDB" id="A0A4D6GX88"/>
<gene>
    <name evidence="2" type="ORF">HBSAL_05860</name>
</gene>
<dbReference type="Proteomes" id="UP000296216">
    <property type="component" value="Chromosome"/>
</dbReference>
<name>A0A4D6GX88_HALS9</name>
<evidence type="ECO:0000313" key="3">
    <source>
        <dbReference type="Proteomes" id="UP000296216"/>
    </source>
</evidence>
<evidence type="ECO:0000256" key="1">
    <source>
        <dbReference type="SAM" id="MobiDB-lite"/>
    </source>
</evidence>
<reference evidence="2 3" key="1">
    <citation type="journal article" date="2019" name="Microbiol. Resour. Announc.">
        <title>The Genome Sequence of the Halobacterium salinarum Type Strain Is Closely Related to That of Laboratory Strains NRC-1 and R1.</title>
        <authorList>
            <person name="Pfeiffer F."/>
            <person name="Marchfelder A."/>
            <person name="Habermann B."/>
            <person name="Dyall-Smith M.L."/>
        </authorList>
    </citation>
    <scope>NUCLEOTIDE SEQUENCE [LARGE SCALE GENOMIC DNA]</scope>
    <source>
        <strain evidence="3">ATCC 33171 / DSM 3754 / JCM 8978 / NBRC 102687 / NCIMB 764 / 91-R6</strain>
    </source>
</reference>
<feature type="region of interest" description="Disordered" evidence="1">
    <location>
        <begin position="43"/>
        <end position="65"/>
    </location>
</feature>
<accession>A0A4D6GX88</accession>
<sequence>MVRVSLSTDIYARGRRVHTLTACPCGYVIAENENRWKHFLEGHSPEDFGLSPLGERDESAGGVQR</sequence>
<protein>
    <submittedName>
        <fullName evidence="2">Small CPxCG-related zinc finger protein</fullName>
    </submittedName>
</protein>
<organism evidence="2 3">
    <name type="scientific">Halobacterium salinarum (strain ATCC 33171 / DSM 3754 / JCM 8978 / NBRC 102687 / NCIMB 764 / 91-R6)</name>
    <dbReference type="NCBI Taxonomy" id="2597657"/>
    <lineage>
        <taxon>Archaea</taxon>
        <taxon>Methanobacteriati</taxon>
        <taxon>Methanobacteriota</taxon>
        <taxon>Stenosarchaea group</taxon>
        <taxon>Halobacteria</taxon>
        <taxon>Halobacteriales</taxon>
        <taxon>Halobacteriaceae</taxon>
        <taxon>Halobacterium</taxon>
    </lineage>
</organism>
<proteinExistence type="predicted"/>
<dbReference type="EMBL" id="CP038631">
    <property type="protein sequence ID" value="QCC44837.1"/>
    <property type="molecule type" value="Genomic_DNA"/>
</dbReference>